<reference evidence="1 2" key="2">
    <citation type="submission" date="2017-10" db="EMBL/GenBank/DDBJ databases">
        <title>Consistent, comparative and evidence-based genome annotation and re-annotation for the closely-related species, Cryptosporidium parvum, C. hominis and C. tyzzeri.</title>
        <authorList>
            <person name="Baptista R.P."/>
            <person name="Li Y."/>
            <person name="Sateriale A."/>
            <person name="Striepen B."/>
            <person name="Kissinger J.C."/>
        </authorList>
    </citation>
    <scope>NUCLEOTIDE SEQUENCE [LARGE SCALE GENOMIC DNA]</scope>
    <source>
        <strain evidence="1">30976</strain>
    </source>
</reference>
<accession>A0ABX5BAU3</accession>
<organism evidence="1 2">
    <name type="scientific">Cryptosporidium hominis</name>
    <dbReference type="NCBI Taxonomy" id="237895"/>
    <lineage>
        <taxon>Eukaryota</taxon>
        <taxon>Sar</taxon>
        <taxon>Alveolata</taxon>
        <taxon>Apicomplexa</taxon>
        <taxon>Conoidasida</taxon>
        <taxon>Coccidia</taxon>
        <taxon>Eucoccidiorida</taxon>
        <taxon>Eimeriorina</taxon>
        <taxon>Cryptosporidiidae</taxon>
        <taxon>Cryptosporidium</taxon>
    </lineage>
</organism>
<dbReference type="Proteomes" id="UP001429100">
    <property type="component" value="Unassembled WGS sequence"/>
</dbReference>
<name>A0ABX5BAU3_CRYHO</name>
<gene>
    <name evidence="1" type="ORF">GY17_00002884</name>
</gene>
<protein>
    <submittedName>
        <fullName evidence="1">Uncharacterized protein</fullName>
    </submittedName>
</protein>
<feature type="non-terminal residue" evidence="1">
    <location>
        <position position="279"/>
    </location>
</feature>
<reference evidence="1 2" key="1">
    <citation type="submission" date="2014-11" db="EMBL/GenBank/DDBJ databases">
        <title>Comparative genomic analysis of Cryptosporidium hominis reveals occurrence of genetic recombination in virulent subtypes.</title>
        <authorList>
            <person name="Guo Y."/>
            <person name="Tang K."/>
            <person name="Frace M."/>
            <person name="Li N."/>
            <person name="Roellig D.M."/>
            <person name="Sammons S."/>
            <person name="Knipe K."/>
            <person name="Rowe L."/>
            <person name="Feng Y."/>
            <person name="Xiao L."/>
        </authorList>
    </citation>
    <scope>NUCLEOTIDE SEQUENCE [LARGE SCALE GENOMIC DNA]</scope>
    <source>
        <strain evidence="1">30976</strain>
    </source>
</reference>
<evidence type="ECO:0000313" key="1">
    <source>
        <dbReference type="EMBL" id="PPS94083.1"/>
    </source>
</evidence>
<dbReference type="EMBL" id="JTAI01000009">
    <property type="protein sequence ID" value="PPS94083.1"/>
    <property type="molecule type" value="Genomic_DNA"/>
</dbReference>
<keyword evidence="2" id="KW-1185">Reference proteome</keyword>
<evidence type="ECO:0000313" key="2">
    <source>
        <dbReference type="Proteomes" id="UP001429100"/>
    </source>
</evidence>
<proteinExistence type="predicted"/>
<comment type="caution">
    <text evidence="1">The sequence shown here is derived from an EMBL/GenBank/DDBJ whole genome shotgun (WGS) entry which is preliminary data.</text>
</comment>
<sequence>MRFSHPESFTHGYSSSIIGLDDNLESLIANEMEQISKLSSELAVYNVRVTRDTKELLLQLDKTIKLDEQYKDEVISVVNGLDVDRKCSKELVRGVGSLLVNLQGKNDALYAKSLLLTKLINKENETNQPETEEILQLNDALVSHQKVISTRLGYISDLSAAMLVCQKRDYIPKQIVCAPTSNYLPNPRECTTDDLVNLMEKMIFNVMMRFTENSYLQSCSDRVSTCKDLCSNGDTSCLECFTSSLCERIHLFRKHSYGKDLVNTANKAYECETYLYLQF</sequence>